<evidence type="ECO:0000313" key="1">
    <source>
        <dbReference type="EMBL" id="MFE8697939.1"/>
    </source>
</evidence>
<dbReference type="InterPro" id="IPR010982">
    <property type="entry name" value="Lambda_DNA-bd_dom_sf"/>
</dbReference>
<sequence>MSVAGAVQRLLDEEGLTQVQMALDLFVSEQLVSHIKNGRRKMVDDVAKRSLEIYDNPFYSIDVLHEFGDRCSPPVFRGNSVEQHRLAFEEVTIHEALEAIDILNEVSFVRNPSQINKEERDRVKQAIGELLDVEAWARNLAALLCSEYKISWKDSYKKRVPIWKSKGWIQ</sequence>
<dbReference type="SUPFAM" id="SSF47413">
    <property type="entry name" value="lambda repressor-like DNA-binding domains"/>
    <property type="match status" value="1"/>
</dbReference>
<comment type="caution">
    <text evidence="1">The sequence shown here is derived from an EMBL/GenBank/DDBJ whole genome shotgun (WGS) entry which is preliminary data.</text>
</comment>
<dbReference type="RefSeq" id="WP_389221858.1">
    <property type="nucleotide sequence ID" value="NZ_JBIACJ010000009.1"/>
</dbReference>
<protein>
    <submittedName>
        <fullName evidence="1">XRE family transcriptional regulator</fullName>
    </submittedName>
</protein>
<accession>A0ABW6K1A3</accession>
<evidence type="ECO:0000313" key="2">
    <source>
        <dbReference type="Proteomes" id="UP001601058"/>
    </source>
</evidence>
<dbReference type="CDD" id="cd00093">
    <property type="entry name" value="HTH_XRE"/>
    <property type="match status" value="1"/>
</dbReference>
<organism evidence="1 2">
    <name type="scientific">Cytobacillus mangrovibacter</name>
    <dbReference type="NCBI Taxonomy" id="3299024"/>
    <lineage>
        <taxon>Bacteria</taxon>
        <taxon>Bacillati</taxon>
        <taxon>Bacillota</taxon>
        <taxon>Bacilli</taxon>
        <taxon>Bacillales</taxon>
        <taxon>Bacillaceae</taxon>
        <taxon>Cytobacillus</taxon>
    </lineage>
</organism>
<dbReference type="InterPro" id="IPR001387">
    <property type="entry name" value="Cro/C1-type_HTH"/>
</dbReference>
<name>A0ABW6K1A3_9BACI</name>
<reference evidence="1 2" key="1">
    <citation type="submission" date="2024-08" db="EMBL/GenBank/DDBJ databases">
        <title>Two novel Cytobacillus novel species.</title>
        <authorList>
            <person name="Liu G."/>
        </authorList>
    </citation>
    <scope>NUCLEOTIDE SEQUENCE [LARGE SCALE GENOMIC DNA]</scope>
    <source>
        <strain evidence="1 2">FJAT-53684</strain>
    </source>
</reference>
<keyword evidence="2" id="KW-1185">Reference proteome</keyword>
<gene>
    <name evidence="1" type="ORF">ACFYKT_16480</name>
</gene>
<dbReference type="Proteomes" id="UP001601058">
    <property type="component" value="Unassembled WGS sequence"/>
</dbReference>
<proteinExistence type="predicted"/>
<dbReference type="EMBL" id="JBIACJ010000009">
    <property type="protein sequence ID" value="MFE8697939.1"/>
    <property type="molecule type" value="Genomic_DNA"/>
</dbReference>